<dbReference type="InterPro" id="IPR029033">
    <property type="entry name" value="His_PPase_superfam"/>
</dbReference>
<evidence type="ECO:0000256" key="1">
    <source>
        <dbReference type="SAM" id="SignalP"/>
    </source>
</evidence>
<accession>A0ABQ6N0P3</accession>
<evidence type="ECO:0000313" key="3">
    <source>
        <dbReference type="Proteomes" id="UP001165060"/>
    </source>
</evidence>
<dbReference type="SUPFAM" id="SSF53254">
    <property type="entry name" value="Phosphoglycerate mutase-like"/>
    <property type="match status" value="1"/>
</dbReference>
<dbReference type="Gene3D" id="3.40.50.1240">
    <property type="entry name" value="Phosphoglycerate mutase-like"/>
    <property type="match status" value="1"/>
</dbReference>
<gene>
    <name evidence="2" type="ORF">TeGR_g3212</name>
</gene>
<feature type="signal peptide" evidence="1">
    <location>
        <begin position="1"/>
        <end position="19"/>
    </location>
</feature>
<reference evidence="2 3" key="1">
    <citation type="journal article" date="2023" name="Commun. Biol.">
        <title>Genome analysis of Parmales, the sister group of diatoms, reveals the evolutionary specialization of diatoms from phago-mixotrophs to photoautotrophs.</title>
        <authorList>
            <person name="Ban H."/>
            <person name="Sato S."/>
            <person name="Yoshikawa S."/>
            <person name="Yamada K."/>
            <person name="Nakamura Y."/>
            <person name="Ichinomiya M."/>
            <person name="Sato N."/>
            <person name="Blanc-Mathieu R."/>
            <person name="Endo H."/>
            <person name="Kuwata A."/>
            <person name="Ogata H."/>
        </authorList>
    </citation>
    <scope>NUCLEOTIDE SEQUENCE [LARGE SCALE GENOMIC DNA]</scope>
</reference>
<dbReference type="PANTHER" id="PTHR48100:SF61">
    <property type="entry name" value="PHOSPHOGLYCERATE MUTASE"/>
    <property type="match status" value="1"/>
</dbReference>
<evidence type="ECO:0000313" key="2">
    <source>
        <dbReference type="EMBL" id="GMI37911.1"/>
    </source>
</evidence>
<feature type="chain" id="PRO_5046457671" description="Histidine phosphatase superfamily" evidence="1">
    <location>
        <begin position="20"/>
        <end position="279"/>
    </location>
</feature>
<evidence type="ECO:0008006" key="4">
    <source>
        <dbReference type="Google" id="ProtNLM"/>
    </source>
</evidence>
<sequence>MLAPLLLLLPLSLPLPLSAHPPPSRSPMPPPARTLYLIRHAESFENDLMHRLRQGLYELELLRLLNVPGLIDCPLSKKGEKQVENLKAFTSTYALPSSSSSAPPLGFLPALASTGRRIQVVHSPLRRARLTCLGATGYVAPSSRTEEESYDASLLGRAPPAALGNVSVEESELLLEKTPIEWTPVLGDRSVVARIKAFERFVETDIEDVAVVVGHSQYFRRMLKQEKKFDNCDIWECTYEFDPEKKGQGEGVWTISGRVYKGNEVGDDEETSKTSEARV</sequence>
<proteinExistence type="predicted"/>
<dbReference type="EMBL" id="BRYB01000798">
    <property type="protein sequence ID" value="GMI37911.1"/>
    <property type="molecule type" value="Genomic_DNA"/>
</dbReference>
<dbReference type="InterPro" id="IPR013078">
    <property type="entry name" value="His_Pase_superF_clade-1"/>
</dbReference>
<dbReference type="SMART" id="SM00855">
    <property type="entry name" value="PGAM"/>
    <property type="match status" value="1"/>
</dbReference>
<dbReference type="Proteomes" id="UP001165060">
    <property type="component" value="Unassembled WGS sequence"/>
</dbReference>
<dbReference type="CDD" id="cd07067">
    <property type="entry name" value="HP_PGM_like"/>
    <property type="match status" value="1"/>
</dbReference>
<dbReference type="InterPro" id="IPR050275">
    <property type="entry name" value="PGM_Phosphatase"/>
</dbReference>
<dbReference type="PANTHER" id="PTHR48100">
    <property type="entry name" value="BROAD-SPECIFICITY PHOSPHATASE YOR283W-RELATED"/>
    <property type="match status" value="1"/>
</dbReference>
<comment type="caution">
    <text evidence="2">The sequence shown here is derived from an EMBL/GenBank/DDBJ whole genome shotgun (WGS) entry which is preliminary data.</text>
</comment>
<protein>
    <recommendedName>
        <fullName evidence="4">Histidine phosphatase superfamily</fullName>
    </recommendedName>
</protein>
<name>A0ABQ6N0P3_9STRA</name>
<keyword evidence="1" id="KW-0732">Signal</keyword>
<keyword evidence="3" id="KW-1185">Reference proteome</keyword>
<organism evidence="2 3">
    <name type="scientific">Tetraparma gracilis</name>
    <dbReference type="NCBI Taxonomy" id="2962635"/>
    <lineage>
        <taxon>Eukaryota</taxon>
        <taxon>Sar</taxon>
        <taxon>Stramenopiles</taxon>
        <taxon>Ochrophyta</taxon>
        <taxon>Bolidophyceae</taxon>
        <taxon>Parmales</taxon>
        <taxon>Triparmaceae</taxon>
        <taxon>Tetraparma</taxon>
    </lineage>
</organism>